<dbReference type="EMBL" id="JBHTBJ010000041">
    <property type="protein sequence ID" value="MFC7278969.1"/>
    <property type="molecule type" value="Genomic_DNA"/>
</dbReference>
<dbReference type="RefSeq" id="WP_378976083.1">
    <property type="nucleotide sequence ID" value="NZ_JBHTBJ010000041.1"/>
</dbReference>
<dbReference type="Pfam" id="PF02627">
    <property type="entry name" value="CMD"/>
    <property type="match status" value="1"/>
</dbReference>
<sequence length="162" mass="17781">MSDVKYTNLRFDPDLTPFHSLAGQMAKAFGYTAELTIDAQLAQLIRLRVAQLTPCSYCLILHTRSALEKGINPDKLAHLPSWRQSGMFAASERAALAYCEGLTEYDLKAFPALHKELINHFSEAEVAELAAVIINMNVWTRLKLAQGAVPYTTAGDVDPASG</sequence>
<gene>
    <name evidence="2" type="ORF">ACFQS1_33815</name>
</gene>
<feature type="domain" description="Carboxymuconolactone decarboxylase-like" evidence="1">
    <location>
        <begin position="34"/>
        <end position="98"/>
    </location>
</feature>
<evidence type="ECO:0000259" key="1">
    <source>
        <dbReference type="Pfam" id="PF02627"/>
    </source>
</evidence>
<organism evidence="2 3">
    <name type="scientific">Paractinoplanes rhizophilus</name>
    <dbReference type="NCBI Taxonomy" id="1416877"/>
    <lineage>
        <taxon>Bacteria</taxon>
        <taxon>Bacillati</taxon>
        <taxon>Actinomycetota</taxon>
        <taxon>Actinomycetes</taxon>
        <taxon>Micromonosporales</taxon>
        <taxon>Micromonosporaceae</taxon>
        <taxon>Paractinoplanes</taxon>
    </lineage>
</organism>
<accession>A0ABW2I275</accession>
<name>A0ABW2I275_9ACTN</name>
<evidence type="ECO:0000313" key="2">
    <source>
        <dbReference type="EMBL" id="MFC7278969.1"/>
    </source>
</evidence>
<dbReference type="NCBIfam" id="TIGR00778">
    <property type="entry name" value="ahpD_dom"/>
    <property type="match status" value="1"/>
</dbReference>
<comment type="caution">
    <text evidence="2">The sequence shown here is derived from an EMBL/GenBank/DDBJ whole genome shotgun (WGS) entry which is preliminary data.</text>
</comment>
<reference evidence="3" key="1">
    <citation type="journal article" date="2019" name="Int. J. Syst. Evol. Microbiol.">
        <title>The Global Catalogue of Microorganisms (GCM) 10K type strain sequencing project: providing services to taxonomists for standard genome sequencing and annotation.</title>
        <authorList>
            <consortium name="The Broad Institute Genomics Platform"/>
            <consortium name="The Broad Institute Genome Sequencing Center for Infectious Disease"/>
            <person name="Wu L."/>
            <person name="Ma J."/>
        </authorList>
    </citation>
    <scope>NUCLEOTIDE SEQUENCE [LARGE SCALE GENOMIC DNA]</scope>
    <source>
        <strain evidence="3">XZYJT-10</strain>
    </source>
</reference>
<dbReference type="SUPFAM" id="SSF69118">
    <property type="entry name" value="AhpD-like"/>
    <property type="match status" value="1"/>
</dbReference>
<dbReference type="InterPro" id="IPR003779">
    <property type="entry name" value="CMD-like"/>
</dbReference>
<proteinExistence type="predicted"/>
<dbReference type="PANTHER" id="PTHR34846">
    <property type="entry name" value="4-CARBOXYMUCONOLACTONE DECARBOXYLASE FAMILY PROTEIN (AFU_ORTHOLOGUE AFUA_6G11590)"/>
    <property type="match status" value="1"/>
</dbReference>
<evidence type="ECO:0000313" key="3">
    <source>
        <dbReference type="Proteomes" id="UP001596548"/>
    </source>
</evidence>
<dbReference type="InterPro" id="IPR029032">
    <property type="entry name" value="AhpD-like"/>
</dbReference>
<dbReference type="PANTHER" id="PTHR34846:SF10">
    <property type="entry name" value="CYTOPLASMIC PROTEIN"/>
    <property type="match status" value="1"/>
</dbReference>
<protein>
    <submittedName>
        <fullName evidence="2">Carboxymuconolactone decarboxylase family protein</fullName>
    </submittedName>
</protein>
<keyword evidence="3" id="KW-1185">Reference proteome</keyword>
<dbReference type="Gene3D" id="1.20.1290.10">
    <property type="entry name" value="AhpD-like"/>
    <property type="match status" value="1"/>
</dbReference>
<dbReference type="InterPro" id="IPR004675">
    <property type="entry name" value="AhpD_core"/>
</dbReference>
<dbReference type="Proteomes" id="UP001596548">
    <property type="component" value="Unassembled WGS sequence"/>
</dbReference>